<dbReference type="HAMAP" id="MF_01274">
    <property type="entry name" value="Pantothen_kinase_3"/>
    <property type="match status" value="1"/>
</dbReference>
<feature type="binding site" evidence="16">
    <location>
        <position position="130"/>
    </location>
    <ligand>
        <name>K(+)</name>
        <dbReference type="ChEBI" id="CHEBI:29103"/>
    </ligand>
</feature>
<keyword evidence="9 16" id="KW-0547">Nucleotide-binding</keyword>
<dbReference type="NCBIfam" id="TIGR00671">
    <property type="entry name" value="baf"/>
    <property type="match status" value="1"/>
</dbReference>
<evidence type="ECO:0000256" key="10">
    <source>
        <dbReference type="ARBA" id="ARBA00022777"/>
    </source>
</evidence>
<evidence type="ECO:0000256" key="7">
    <source>
        <dbReference type="ARBA" id="ARBA00022490"/>
    </source>
</evidence>
<dbReference type="NCBIfam" id="NF009855">
    <property type="entry name" value="PRK13321.1"/>
    <property type="match status" value="1"/>
</dbReference>
<reference evidence="17" key="1">
    <citation type="submission" date="2020-10" db="EMBL/GenBank/DDBJ databases">
        <authorList>
            <person name="Gilroy R."/>
        </authorList>
    </citation>
    <scope>NUCLEOTIDE SEQUENCE</scope>
    <source>
        <strain evidence="17">23406</strain>
    </source>
</reference>
<evidence type="ECO:0000256" key="6">
    <source>
        <dbReference type="ARBA" id="ARBA00012102"/>
    </source>
</evidence>
<keyword evidence="16" id="KW-0479">Metal-binding</keyword>
<protein>
    <recommendedName>
        <fullName evidence="15 16">Type III pantothenate kinase</fullName>
        <ecNumber evidence="6 16">2.7.1.33</ecNumber>
    </recommendedName>
    <alternativeName>
        <fullName evidence="16">PanK-III</fullName>
    </alternativeName>
    <alternativeName>
        <fullName evidence="16">Pantothenic acid kinase</fullName>
    </alternativeName>
</protein>
<organism evidence="17 18">
    <name type="scientific">Candidatus Stercoripulliclostridium merdipullorum</name>
    <dbReference type="NCBI Taxonomy" id="2840952"/>
    <lineage>
        <taxon>Bacteria</taxon>
        <taxon>Bacillati</taxon>
        <taxon>Bacillota</taxon>
        <taxon>Clostridia</taxon>
        <taxon>Eubacteriales</taxon>
        <taxon>Candidatus Stercoripulliclostridium</taxon>
    </lineage>
</organism>
<comment type="cofactor">
    <cofactor evidence="2">
        <name>K(+)</name>
        <dbReference type="ChEBI" id="CHEBI:29103"/>
    </cofactor>
</comment>
<evidence type="ECO:0000313" key="18">
    <source>
        <dbReference type="Proteomes" id="UP000886891"/>
    </source>
</evidence>
<evidence type="ECO:0000256" key="1">
    <source>
        <dbReference type="ARBA" id="ARBA00001206"/>
    </source>
</evidence>
<evidence type="ECO:0000256" key="3">
    <source>
        <dbReference type="ARBA" id="ARBA00004496"/>
    </source>
</evidence>
<evidence type="ECO:0000256" key="12">
    <source>
        <dbReference type="ARBA" id="ARBA00022958"/>
    </source>
</evidence>
<dbReference type="InterPro" id="IPR004619">
    <property type="entry name" value="Type_III_PanK"/>
</dbReference>
<feature type="binding site" evidence="16">
    <location>
        <position position="101"/>
    </location>
    <ligand>
        <name>substrate</name>
    </ligand>
</feature>
<evidence type="ECO:0000313" key="17">
    <source>
        <dbReference type="EMBL" id="HIU99771.1"/>
    </source>
</evidence>
<proteinExistence type="inferred from homology"/>
<comment type="pathway">
    <text evidence="4 16">Cofactor biosynthesis; coenzyme A biosynthesis; CoA from (R)-pantothenate: step 1/5.</text>
</comment>
<evidence type="ECO:0000256" key="11">
    <source>
        <dbReference type="ARBA" id="ARBA00022840"/>
    </source>
</evidence>
<dbReference type="PANTHER" id="PTHR34265">
    <property type="entry name" value="TYPE III PANTOTHENATE KINASE"/>
    <property type="match status" value="1"/>
</dbReference>
<dbReference type="CDD" id="cd24015">
    <property type="entry name" value="ASKHA_NBD_PanK-III"/>
    <property type="match status" value="1"/>
</dbReference>
<comment type="caution">
    <text evidence="17">The sequence shown here is derived from an EMBL/GenBank/DDBJ whole genome shotgun (WGS) entry which is preliminary data.</text>
</comment>
<dbReference type="Pfam" id="PF03309">
    <property type="entry name" value="Pan_kinase"/>
    <property type="match status" value="1"/>
</dbReference>
<dbReference type="GO" id="GO:0046872">
    <property type="term" value="F:metal ion binding"/>
    <property type="evidence" value="ECO:0007669"/>
    <property type="project" value="UniProtKB-KW"/>
</dbReference>
<dbReference type="InterPro" id="IPR043129">
    <property type="entry name" value="ATPase_NBD"/>
</dbReference>
<comment type="subunit">
    <text evidence="5 16">Homodimer.</text>
</comment>
<keyword evidence="7 16" id="KW-0963">Cytoplasm</keyword>
<dbReference type="NCBIfam" id="NF009848">
    <property type="entry name" value="PRK13318.1-6"/>
    <property type="match status" value="1"/>
</dbReference>
<evidence type="ECO:0000256" key="9">
    <source>
        <dbReference type="ARBA" id="ARBA00022741"/>
    </source>
</evidence>
<keyword evidence="11 16" id="KW-0067">ATP-binding</keyword>
<dbReference type="AlphaFoldDB" id="A0A9D1SXE1"/>
<feature type="active site" description="Proton acceptor" evidence="16">
    <location>
        <position position="110"/>
    </location>
</feature>
<keyword evidence="10 16" id="KW-0418">Kinase</keyword>
<dbReference type="SUPFAM" id="SSF53067">
    <property type="entry name" value="Actin-like ATPase domain"/>
    <property type="match status" value="2"/>
</dbReference>
<evidence type="ECO:0000256" key="8">
    <source>
        <dbReference type="ARBA" id="ARBA00022679"/>
    </source>
</evidence>
<feature type="binding site" evidence="16">
    <location>
        <begin position="6"/>
        <end position="13"/>
    </location>
    <ligand>
        <name>ATP</name>
        <dbReference type="ChEBI" id="CHEBI:30616"/>
    </ligand>
</feature>
<accession>A0A9D1SXE1</accession>
<dbReference type="GO" id="GO:0004594">
    <property type="term" value="F:pantothenate kinase activity"/>
    <property type="evidence" value="ECO:0007669"/>
    <property type="project" value="UniProtKB-UniRule"/>
</dbReference>
<feature type="binding site" evidence="16">
    <location>
        <position position="133"/>
    </location>
    <ligand>
        <name>ATP</name>
        <dbReference type="ChEBI" id="CHEBI:30616"/>
    </ligand>
</feature>
<keyword evidence="8 16" id="KW-0808">Transferase</keyword>
<gene>
    <name evidence="16" type="primary">coaX</name>
    <name evidence="17" type="ORF">IAB14_01495</name>
</gene>
<sequence length="258" mass="27989">MVILLDLGNTNIKIGVLKNGKIERTWRIASDHTKTADEFGMVFYDLLSSQGYSFADVEGMIMSSVTPALNYTIEHMCRFYTKKKPITVHSGIDLGKVSIQYLVPEELGADRIVNAVAAYHLYGGPCITVDFGSATTFGIVDENGAFLGGAIAPGIKSSAEALTNTAAKLPRIELVRPESIIGKTTIQNMQAGIIYGFTGLVEGIVAEMKRELGREDVKVIATGGMSELVTADNKHCIDIVDRALSLKGLKLLYEFNHK</sequence>
<dbReference type="PANTHER" id="PTHR34265:SF1">
    <property type="entry name" value="TYPE III PANTOTHENATE KINASE"/>
    <property type="match status" value="1"/>
</dbReference>
<evidence type="ECO:0000256" key="16">
    <source>
        <dbReference type="HAMAP-Rule" id="MF_01274"/>
    </source>
</evidence>
<comment type="subcellular location">
    <subcellularLocation>
        <location evidence="3 16">Cytoplasm</location>
    </subcellularLocation>
</comment>
<name>A0A9D1SXE1_9FIRM</name>
<dbReference type="Proteomes" id="UP000886891">
    <property type="component" value="Unassembled WGS sequence"/>
</dbReference>
<comment type="similarity">
    <text evidence="14 16">Belongs to the type III pantothenate kinase family.</text>
</comment>
<evidence type="ECO:0000256" key="13">
    <source>
        <dbReference type="ARBA" id="ARBA00022993"/>
    </source>
</evidence>
<evidence type="ECO:0000256" key="4">
    <source>
        <dbReference type="ARBA" id="ARBA00005225"/>
    </source>
</evidence>
<keyword evidence="13 16" id="KW-0173">Coenzyme A biosynthesis</keyword>
<evidence type="ECO:0000256" key="14">
    <source>
        <dbReference type="ARBA" id="ARBA00038036"/>
    </source>
</evidence>
<dbReference type="GO" id="GO:0015937">
    <property type="term" value="P:coenzyme A biosynthetic process"/>
    <property type="evidence" value="ECO:0007669"/>
    <property type="project" value="UniProtKB-UniRule"/>
</dbReference>
<evidence type="ECO:0000256" key="15">
    <source>
        <dbReference type="ARBA" id="ARBA00040883"/>
    </source>
</evidence>
<comment type="function">
    <text evidence="16">Catalyzes the phosphorylation of pantothenate (Pan), the first step in CoA biosynthesis.</text>
</comment>
<feature type="binding site" evidence="16">
    <location>
        <begin position="108"/>
        <end position="111"/>
    </location>
    <ligand>
        <name>substrate</name>
    </ligand>
</feature>
<dbReference type="EC" id="2.7.1.33" evidence="6 16"/>
<keyword evidence="12 16" id="KW-0630">Potassium</keyword>
<evidence type="ECO:0000256" key="2">
    <source>
        <dbReference type="ARBA" id="ARBA00001958"/>
    </source>
</evidence>
<comment type="cofactor">
    <cofactor evidence="16">
        <name>NH4(+)</name>
        <dbReference type="ChEBI" id="CHEBI:28938"/>
    </cofactor>
    <cofactor evidence="16">
        <name>K(+)</name>
        <dbReference type="ChEBI" id="CHEBI:29103"/>
    </cofactor>
    <text evidence="16">A monovalent cation. Ammonium or potassium.</text>
</comment>
<dbReference type="GO" id="GO:0005737">
    <property type="term" value="C:cytoplasm"/>
    <property type="evidence" value="ECO:0007669"/>
    <property type="project" value="UniProtKB-SubCell"/>
</dbReference>
<feature type="binding site" evidence="16">
    <location>
        <position position="185"/>
    </location>
    <ligand>
        <name>substrate</name>
    </ligand>
</feature>
<evidence type="ECO:0000256" key="5">
    <source>
        <dbReference type="ARBA" id="ARBA00011738"/>
    </source>
</evidence>
<dbReference type="EMBL" id="DVOH01000013">
    <property type="protein sequence ID" value="HIU99771.1"/>
    <property type="molecule type" value="Genomic_DNA"/>
</dbReference>
<reference evidence="17" key="2">
    <citation type="journal article" date="2021" name="PeerJ">
        <title>Extensive microbial diversity within the chicken gut microbiome revealed by metagenomics and culture.</title>
        <authorList>
            <person name="Gilroy R."/>
            <person name="Ravi A."/>
            <person name="Getino M."/>
            <person name="Pursley I."/>
            <person name="Horton D.L."/>
            <person name="Alikhan N.F."/>
            <person name="Baker D."/>
            <person name="Gharbi K."/>
            <person name="Hall N."/>
            <person name="Watson M."/>
            <person name="Adriaenssens E.M."/>
            <person name="Foster-Nyarko E."/>
            <person name="Jarju S."/>
            <person name="Secka A."/>
            <person name="Antonio M."/>
            <person name="Oren A."/>
            <person name="Chaudhuri R.R."/>
            <person name="La Ragione R."/>
            <person name="Hildebrand F."/>
            <person name="Pallen M.J."/>
        </authorList>
    </citation>
    <scope>NUCLEOTIDE SEQUENCE</scope>
    <source>
        <strain evidence="17">23406</strain>
    </source>
</reference>
<dbReference type="GO" id="GO:0005524">
    <property type="term" value="F:ATP binding"/>
    <property type="evidence" value="ECO:0007669"/>
    <property type="project" value="UniProtKB-UniRule"/>
</dbReference>
<dbReference type="Gene3D" id="3.30.420.40">
    <property type="match status" value="2"/>
</dbReference>
<comment type="catalytic activity">
    <reaction evidence="1 16">
        <text>(R)-pantothenate + ATP = (R)-4'-phosphopantothenate + ADP + H(+)</text>
        <dbReference type="Rhea" id="RHEA:16373"/>
        <dbReference type="ChEBI" id="CHEBI:10986"/>
        <dbReference type="ChEBI" id="CHEBI:15378"/>
        <dbReference type="ChEBI" id="CHEBI:29032"/>
        <dbReference type="ChEBI" id="CHEBI:30616"/>
        <dbReference type="ChEBI" id="CHEBI:456216"/>
        <dbReference type="EC" id="2.7.1.33"/>
    </reaction>
</comment>